<keyword evidence="2" id="KW-1133">Transmembrane helix</keyword>
<accession>A0A1B6FMG7</accession>
<evidence type="ECO:0000256" key="2">
    <source>
        <dbReference type="SAM" id="Phobius"/>
    </source>
</evidence>
<evidence type="ECO:0000256" key="3">
    <source>
        <dbReference type="SAM" id="SignalP"/>
    </source>
</evidence>
<feature type="chain" id="PRO_5008582951" evidence="3">
    <location>
        <begin position="26"/>
        <end position="301"/>
    </location>
</feature>
<feature type="transmembrane region" description="Helical" evidence="2">
    <location>
        <begin position="244"/>
        <end position="265"/>
    </location>
</feature>
<evidence type="ECO:0000256" key="1">
    <source>
        <dbReference type="SAM" id="MobiDB-lite"/>
    </source>
</evidence>
<dbReference type="EMBL" id="GECZ01018382">
    <property type="protein sequence ID" value="JAS51387.1"/>
    <property type="molecule type" value="Transcribed_RNA"/>
</dbReference>
<keyword evidence="2" id="KW-0472">Membrane</keyword>
<organism evidence="4">
    <name type="scientific">Cuerna arida</name>
    <dbReference type="NCBI Taxonomy" id="1464854"/>
    <lineage>
        <taxon>Eukaryota</taxon>
        <taxon>Metazoa</taxon>
        <taxon>Ecdysozoa</taxon>
        <taxon>Arthropoda</taxon>
        <taxon>Hexapoda</taxon>
        <taxon>Insecta</taxon>
        <taxon>Pterygota</taxon>
        <taxon>Neoptera</taxon>
        <taxon>Paraneoptera</taxon>
        <taxon>Hemiptera</taxon>
        <taxon>Auchenorrhyncha</taxon>
        <taxon>Membracoidea</taxon>
        <taxon>Cicadellidae</taxon>
        <taxon>Cicadellinae</taxon>
        <taxon>Proconiini</taxon>
        <taxon>Cuerna</taxon>
    </lineage>
</organism>
<feature type="compositionally biased region" description="Basic and acidic residues" evidence="1">
    <location>
        <begin position="143"/>
        <end position="208"/>
    </location>
</feature>
<reference evidence="4" key="1">
    <citation type="submission" date="2015-11" db="EMBL/GenBank/DDBJ databases">
        <title>De novo transcriptome assembly of four potential Pierce s Disease insect vectors from Arizona vineyards.</title>
        <authorList>
            <person name="Tassone E.E."/>
        </authorList>
    </citation>
    <scope>NUCLEOTIDE SEQUENCE</scope>
</reference>
<sequence length="301" mass="33079">MLTKMCGTNIIIILLLCVILSPSSAVDGEDKLVAHKQAPASPLVFPSKSAPSTPILEGDNPAHSNLPPKVFPSASPELNTSGPPILSGTVDEISEIKTHHDLLVNATQKVESTTKFTGEQEDMLHKKYTGGLDVDEIWSTTKKPNEKEEKKAPEKDDKKPTEKDDKKPTEKDDKKPTFAKKDPKSEVDVDPTFDKKGPKMMNETKTKPADSVLTSTSKMMAMSSSVLSTTQVKQHGLIEPAKTAATVLLSLVVVLCLGYVGLLIWKRIAMRRFGRDVLINEDDFDEVSDMHTFERAQIQIT</sequence>
<feature type="region of interest" description="Disordered" evidence="1">
    <location>
        <begin position="43"/>
        <end position="64"/>
    </location>
</feature>
<feature type="region of interest" description="Disordered" evidence="1">
    <location>
        <begin position="139"/>
        <end position="209"/>
    </location>
</feature>
<keyword evidence="3" id="KW-0732">Signal</keyword>
<dbReference type="AlphaFoldDB" id="A0A1B6FMG7"/>
<keyword evidence="2" id="KW-0812">Transmembrane</keyword>
<evidence type="ECO:0000313" key="4">
    <source>
        <dbReference type="EMBL" id="JAS51387.1"/>
    </source>
</evidence>
<proteinExistence type="predicted"/>
<protein>
    <submittedName>
        <fullName evidence="4">Uncharacterized protein</fullName>
    </submittedName>
</protein>
<feature type="signal peptide" evidence="3">
    <location>
        <begin position="1"/>
        <end position="25"/>
    </location>
</feature>
<gene>
    <name evidence="4" type="ORF">g.36768</name>
</gene>
<name>A0A1B6FMG7_9HEMI</name>